<evidence type="ECO:0000313" key="2">
    <source>
        <dbReference type="EMBL" id="EYC00890.1"/>
    </source>
</evidence>
<evidence type="ECO:0000313" key="3">
    <source>
        <dbReference type="Proteomes" id="UP000024635"/>
    </source>
</evidence>
<comment type="caution">
    <text evidence="2">The sequence shown here is derived from an EMBL/GenBank/DDBJ whole genome shotgun (WGS) entry which is preliminary data.</text>
</comment>
<keyword evidence="3" id="KW-1185">Reference proteome</keyword>
<reference evidence="3" key="1">
    <citation type="journal article" date="2015" name="Nat. Genet.">
        <title>The genome and transcriptome of the zoonotic hookworm Ancylostoma ceylanicum identify infection-specific gene families.</title>
        <authorList>
            <person name="Schwarz E.M."/>
            <person name="Hu Y."/>
            <person name="Antoshechkin I."/>
            <person name="Miller M.M."/>
            <person name="Sternberg P.W."/>
            <person name="Aroian R.V."/>
        </authorList>
    </citation>
    <scope>NUCLEOTIDE SEQUENCE</scope>
    <source>
        <strain evidence="3">HY135</strain>
    </source>
</reference>
<organism evidence="2 3">
    <name type="scientific">Ancylostoma ceylanicum</name>
    <dbReference type="NCBI Taxonomy" id="53326"/>
    <lineage>
        <taxon>Eukaryota</taxon>
        <taxon>Metazoa</taxon>
        <taxon>Ecdysozoa</taxon>
        <taxon>Nematoda</taxon>
        <taxon>Chromadorea</taxon>
        <taxon>Rhabditida</taxon>
        <taxon>Rhabditina</taxon>
        <taxon>Rhabditomorpha</taxon>
        <taxon>Strongyloidea</taxon>
        <taxon>Ancylostomatidae</taxon>
        <taxon>Ancylostomatinae</taxon>
        <taxon>Ancylostoma</taxon>
    </lineage>
</organism>
<dbReference type="AlphaFoldDB" id="A0A016TE13"/>
<evidence type="ECO:0000256" key="1">
    <source>
        <dbReference type="SAM" id="MobiDB-lite"/>
    </source>
</evidence>
<proteinExistence type="predicted"/>
<gene>
    <name evidence="2" type="primary">Acey_s0112.g321</name>
    <name evidence="2" type="ORF">Y032_0112g321</name>
</gene>
<dbReference type="Proteomes" id="UP000024635">
    <property type="component" value="Unassembled WGS sequence"/>
</dbReference>
<accession>A0A016TE13</accession>
<feature type="region of interest" description="Disordered" evidence="1">
    <location>
        <begin position="1"/>
        <end position="27"/>
    </location>
</feature>
<evidence type="ECO:0008006" key="4">
    <source>
        <dbReference type="Google" id="ProtNLM"/>
    </source>
</evidence>
<dbReference type="OrthoDB" id="5861003at2759"/>
<protein>
    <recommendedName>
        <fullName evidence="4">BESS domain-containing protein</fullName>
    </recommendedName>
</protein>
<dbReference type="EMBL" id="JARK01001448">
    <property type="protein sequence ID" value="EYC00890.1"/>
    <property type="molecule type" value="Genomic_DNA"/>
</dbReference>
<name>A0A016TE13_9BILA</name>
<sequence>MMMETPQVPIAVQGRKGKKHRIDFESPHEDKDFDRVVDPIIKDQSLPRHVKTAFGFMFEMKQQMGAVLARNQELLEETSTLH</sequence>